<evidence type="ECO:0000313" key="3">
    <source>
        <dbReference type="Proteomes" id="UP000887540"/>
    </source>
</evidence>
<organism evidence="3 4">
    <name type="scientific">Acrobeloides nanus</name>
    <dbReference type="NCBI Taxonomy" id="290746"/>
    <lineage>
        <taxon>Eukaryota</taxon>
        <taxon>Metazoa</taxon>
        <taxon>Ecdysozoa</taxon>
        <taxon>Nematoda</taxon>
        <taxon>Chromadorea</taxon>
        <taxon>Rhabditida</taxon>
        <taxon>Tylenchina</taxon>
        <taxon>Cephalobomorpha</taxon>
        <taxon>Cephaloboidea</taxon>
        <taxon>Cephalobidae</taxon>
        <taxon>Acrobeloides</taxon>
    </lineage>
</organism>
<name>A0A914DFI2_9BILA</name>
<dbReference type="AlphaFoldDB" id="A0A914DFI2"/>
<protein>
    <submittedName>
        <fullName evidence="4">MHD domain-containing protein</fullName>
    </submittedName>
</protein>
<proteinExistence type="predicted"/>
<accession>A0A914DFI2</accession>
<feature type="domain" description="MHD" evidence="2">
    <location>
        <begin position="70"/>
        <end position="139"/>
    </location>
</feature>
<sequence>MGGSNSSSANKEDKTISSKQRDISKQIDNENDDLFTQEISYLDTTNNAEKELVYFESTDRSRRRDIKYGRNVIKLDVIEAVNLSTSSDGQVTYAHIDGKIVMNPRLSGMPKCCCHFNSDNRSKHCDKKAKCVNCTQEQT</sequence>
<evidence type="ECO:0000259" key="2">
    <source>
        <dbReference type="PROSITE" id="PS51072"/>
    </source>
</evidence>
<dbReference type="InterPro" id="IPR036168">
    <property type="entry name" value="AP2_Mu_C_sf"/>
</dbReference>
<dbReference type="SUPFAM" id="SSF49447">
    <property type="entry name" value="Second domain of Mu2 adaptin subunit (ap50) of ap2 adaptor"/>
    <property type="match status" value="1"/>
</dbReference>
<dbReference type="InterPro" id="IPR050431">
    <property type="entry name" value="Adaptor_comp_med_subunit"/>
</dbReference>
<evidence type="ECO:0000313" key="4">
    <source>
        <dbReference type="WBParaSite" id="ACRNAN_scaffold23533.g16508.t1"/>
    </source>
</evidence>
<dbReference type="Gene3D" id="2.60.40.1170">
    <property type="entry name" value="Mu homology domain, subdomain B"/>
    <property type="match status" value="1"/>
</dbReference>
<reference evidence="4" key="1">
    <citation type="submission" date="2022-11" db="UniProtKB">
        <authorList>
            <consortium name="WormBaseParasite"/>
        </authorList>
    </citation>
    <scope>IDENTIFICATION</scope>
</reference>
<dbReference type="WBParaSite" id="ACRNAN_scaffold23533.g16508.t1">
    <property type="protein sequence ID" value="ACRNAN_scaffold23533.g16508.t1"/>
    <property type="gene ID" value="ACRNAN_scaffold23533.g16508"/>
</dbReference>
<evidence type="ECO:0000256" key="1">
    <source>
        <dbReference type="SAM" id="MobiDB-lite"/>
    </source>
</evidence>
<dbReference type="Pfam" id="PF00928">
    <property type="entry name" value="Adap_comp_sub"/>
    <property type="match status" value="1"/>
</dbReference>
<feature type="region of interest" description="Disordered" evidence="1">
    <location>
        <begin position="1"/>
        <end position="31"/>
    </location>
</feature>
<dbReference type="PANTHER" id="PTHR10529">
    <property type="entry name" value="AP COMPLEX SUBUNIT MU"/>
    <property type="match status" value="1"/>
</dbReference>
<keyword evidence="3" id="KW-1185">Reference proteome</keyword>
<feature type="compositionally biased region" description="Basic and acidic residues" evidence="1">
    <location>
        <begin position="10"/>
        <end position="28"/>
    </location>
</feature>
<dbReference type="Proteomes" id="UP000887540">
    <property type="component" value="Unplaced"/>
</dbReference>
<dbReference type="PROSITE" id="PS51072">
    <property type="entry name" value="MHD"/>
    <property type="match status" value="1"/>
</dbReference>
<dbReference type="InterPro" id="IPR028565">
    <property type="entry name" value="MHD"/>
</dbReference>